<reference evidence="1 2" key="1">
    <citation type="submission" date="2024-01" db="EMBL/GenBank/DDBJ databases">
        <title>The genomes of 5 underutilized Papilionoideae crops provide insights into root nodulation and disease resistanc.</title>
        <authorList>
            <person name="Jiang F."/>
        </authorList>
    </citation>
    <scope>NUCLEOTIDE SEQUENCE [LARGE SCALE GENOMIC DNA]</scope>
    <source>
        <strain evidence="1">LVBAO_FW01</strain>
        <tissue evidence="1">Leaves</tissue>
    </source>
</reference>
<evidence type="ECO:0000313" key="1">
    <source>
        <dbReference type="EMBL" id="KAK7323462.1"/>
    </source>
</evidence>
<dbReference type="Proteomes" id="UP001367508">
    <property type="component" value="Unassembled WGS sequence"/>
</dbReference>
<evidence type="ECO:0000313" key="2">
    <source>
        <dbReference type="Proteomes" id="UP001367508"/>
    </source>
</evidence>
<proteinExistence type="predicted"/>
<keyword evidence="2" id="KW-1185">Reference proteome</keyword>
<gene>
    <name evidence="1" type="ORF">VNO77_26936</name>
</gene>
<protein>
    <submittedName>
        <fullName evidence="1">Uncharacterized protein</fullName>
    </submittedName>
</protein>
<organism evidence="1 2">
    <name type="scientific">Canavalia gladiata</name>
    <name type="common">Sword bean</name>
    <name type="synonym">Dolichos gladiatus</name>
    <dbReference type="NCBI Taxonomy" id="3824"/>
    <lineage>
        <taxon>Eukaryota</taxon>
        <taxon>Viridiplantae</taxon>
        <taxon>Streptophyta</taxon>
        <taxon>Embryophyta</taxon>
        <taxon>Tracheophyta</taxon>
        <taxon>Spermatophyta</taxon>
        <taxon>Magnoliopsida</taxon>
        <taxon>eudicotyledons</taxon>
        <taxon>Gunneridae</taxon>
        <taxon>Pentapetalae</taxon>
        <taxon>rosids</taxon>
        <taxon>fabids</taxon>
        <taxon>Fabales</taxon>
        <taxon>Fabaceae</taxon>
        <taxon>Papilionoideae</taxon>
        <taxon>50 kb inversion clade</taxon>
        <taxon>NPAAA clade</taxon>
        <taxon>indigoferoid/millettioid clade</taxon>
        <taxon>Phaseoleae</taxon>
        <taxon>Canavalia</taxon>
    </lineage>
</organism>
<name>A0AAN9Q614_CANGL</name>
<dbReference type="AlphaFoldDB" id="A0AAN9Q614"/>
<dbReference type="EMBL" id="JAYMYQ010000006">
    <property type="protein sequence ID" value="KAK7323462.1"/>
    <property type="molecule type" value="Genomic_DNA"/>
</dbReference>
<sequence>MYSLFSCYTQLPTPRLPDRKEKDLERKKKSRKQNCHGGWLDTVGLAVNRRRYIDCEWMDYPLWFRGSS</sequence>
<comment type="caution">
    <text evidence="1">The sequence shown here is derived from an EMBL/GenBank/DDBJ whole genome shotgun (WGS) entry which is preliminary data.</text>
</comment>
<accession>A0AAN9Q614</accession>